<gene>
    <name evidence="2" type="primary">fhcA</name>
    <name evidence="2" type="ORF">A6302_01309</name>
</gene>
<dbReference type="SUPFAM" id="SSF51338">
    <property type="entry name" value="Composite domain of metallo-dependent hydrolases"/>
    <property type="match status" value="2"/>
</dbReference>
<protein>
    <submittedName>
        <fullName evidence="2">Formyltransferase/hydrolase complex Fhc subunit A</fullName>
        <ecNumber evidence="2">3.5.1.-</ecNumber>
    </submittedName>
</protein>
<feature type="domain" description="Amidohydrolase 3" evidence="1">
    <location>
        <begin position="42"/>
        <end position="482"/>
    </location>
</feature>
<evidence type="ECO:0000313" key="3">
    <source>
        <dbReference type="Proteomes" id="UP000094622"/>
    </source>
</evidence>
<dbReference type="SUPFAM" id="SSF51556">
    <property type="entry name" value="Metallo-dependent hydrolases"/>
    <property type="match status" value="1"/>
</dbReference>
<dbReference type="GO" id="GO:0016740">
    <property type="term" value="F:transferase activity"/>
    <property type="evidence" value="ECO:0007669"/>
    <property type="project" value="UniProtKB-KW"/>
</dbReference>
<dbReference type="InterPro" id="IPR012027">
    <property type="entry name" value="Formylmethanofuran_DH_asu"/>
</dbReference>
<dbReference type="AlphaFoldDB" id="A0A1E3H4U0"/>
<comment type="caution">
    <text evidence="2">The sequence shown here is derived from an EMBL/GenBank/DDBJ whole genome shotgun (WGS) entry which is preliminary data.</text>
</comment>
<reference evidence="2 3" key="1">
    <citation type="submission" date="2016-07" db="EMBL/GenBank/DDBJ databases">
        <title>Draft Genome Sequence of Methylobrevis pamukkalensis PK2.</title>
        <authorList>
            <person name="Vasilenko O.V."/>
            <person name="Doronina N.V."/>
            <person name="Shmareva M.N."/>
            <person name="Tarlachkov S.V."/>
            <person name="Mustakhimov I."/>
            <person name="Trotsenko Y.A."/>
        </authorList>
    </citation>
    <scope>NUCLEOTIDE SEQUENCE [LARGE SCALE GENOMIC DNA]</scope>
    <source>
        <strain evidence="2 3">PK2</strain>
    </source>
</reference>
<name>A0A1E3H4U0_9HYPH</name>
<dbReference type="OrthoDB" id="9807210at2"/>
<dbReference type="Pfam" id="PF07969">
    <property type="entry name" value="Amidohydro_3"/>
    <property type="match status" value="1"/>
</dbReference>
<dbReference type="GO" id="GO:0016810">
    <property type="term" value="F:hydrolase activity, acting on carbon-nitrogen (but not peptide) bonds"/>
    <property type="evidence" value="ECO:0007669"/>
    <property type="project" value="InterPro"/>
</dbReference>
<keyword evidence="2" id="KW-0378">Hydrolase</keyword>
<dbReference type="InterPro" id="IPR011059">
    <property type="entry name" value="Metal-dep_hydrolase_composite"/>
</dbReference>
<sequence length="543" mass="58537">MLTLLKGGRVVDPVNGATAVRDLYIRDGVMIAGPAEGEMPDEVHDVTGKIVMAGAIDVHSHIAGGNVTLSRLLLPELHVSEDPAAEGMPFDTARWSTYETGRLYAEMGFTTVIEPALVPTNALQTHLELADIPIIDRGALTVVGNDDHFLSLLRDRQGRDALRDHVAYHLAASRGLGIKVINAGGPAAFHSGLRAFDLDDEVPHYGATSRQIVTALLDAAADIGIPHPLHLHANNLAVPGAPATIADTIAAAEGRPLHFAHIQFYAYGKDADGGMVSGAEEIIRSFADAPNITMDVGQVMYGPTVTISLDLVKQWSGRTFASPGKWILQDGDAEGGGIVPLAYKKKNWVNELQWAIGMELFLLSPDPWRMLLTTDHPNGGSFTTYPKIMHLLMDREERRAWVEAMPEEARNKTAIAAIEREYTFEELAIMTRAGPAKVLGLSDRGHLGPGAVADIAVYDDLPDRTAMFTSARLVLKGGRPVVRDGKALGWTFGTTHHLSPETDPAMTRRIGSYLEGRFGVSPTAFSVPDAPSSARRTSRSSHV</sequence>
<dbReference type="EC" id="3.5.1.-" evidence="2"/>
<dbReference type="InterPro" id="IPR013108">
    <property type="entry name" value="Amidohydro_3"/>
</dbReference>
<keyword evidence="2" id="KW-0808">Transferase</keyword>
<dbReference type="Proteomes" id="UP000094622">
    <property type="component" value="Unassembled WGS sequence"/>
</dbReference>
<evidence type="ECO:0000259" key="1">
    <source>
        <dbReference type="Pfam" id="PF07969"/>
    </source>
</evidence>
<dbReference type="PANTHER" id="PTHR11647:SF1">
    <property type="entry name" value="COLLAPSIN RESPONSE MEDIATOR PROTEIN"/>
    <property type="match status" value="1"/>
</dbReference>
<dbReference type="InterPro" id="IPR050378">
    <property type="entry name" value="Metallo-dep_Hydrolases_sf"/>
</dbReference>
<evidence type="ECO:0000313" key="2">
    <source>
        <dbReference type="EMBL" id="ODN71357.1"/>
    </source>
</evidence>
<dbReference type="EMBL" id="MCRJ01000023">
    <property type="protein sequence ID" value="ODN71357.1"/>
    <property type="molecule type" value="Genomic_DNA"/>
</dbReference>
<accession>A0A1E3H4U0</accession>
<dbReference type="InterPro" id="IPR032466">
    <property type="entry name" value="Metal_Hydrolase"/>
</dbReference>
<dbReference type="RefSeq" id="WP_069306262.1">
    <property type="nucleotide sequence ID" value="NZ_MCRJ01000023.1"/>
</dbReference>
<keyword evidence="3" id="KW-1185">Reference proteome</keyword>
<dbReference type="Gene3D" id="2.30.40.10">
    <property type="entry name" value="Urease, subunit C, domain 1"/>
    <property type="match status" value="1"/>
</dbReference>
<organism evidence="2 3">
    <name type="scientific">Methylobrevis pamukkalensis</name>
    <dbReference type="NCBI Taxonomy" id="1439726"/>
    <lineage>
        <taxon>Bacteria</taxon>
        <taxon>Pseudomonadati</taxon>
        <taxon>Pseudomonadota</taxon>
        <taxon>Alphaproteobacteria</taxon>
        <taxon>Hyphomicrobiales</taxon>
        <taxon>Pleomorphomonadaceae</taxon>
        <taxon>Methylobrevis</taxon>
    </lineage>
</organism>
<dbReference type="PANTHER" id="PTHR11647">
    <property type="entry name" value="HYDRANTOINASE/DIHYDROPYRIMIDINASE FAMILY MEMBER"/>
    <property type="match status" value="1"/>
</dbReference>
<dbReference type="NCBIfam" id="TIGR03121">
    <property type="entry name" value="one_C_dehyd_A"/>
    <property type="match status" value="1"/>
</dbReference>
<dbReference type="PATRIC" id="fig|1439726.3.peg.1377"/>
<proteinExistence type="predicted"/>